<dbReference type="RefSeq" id="WP_212657084.1">
    <property type="nucleotide sequence ID" value="NZ_JAGXTP010000001.1"/>
</dbReference>
<accession>A0A942IC93</accession>
<evidence type="ECO:0000313" key="1">
    <source>
        <dbReference type="EMBL" id="MBS3847464.1"/>
    </source>
</evidence>
<dbReference type="Proteomes" id="UP000678281">
    <property type="component" value="Unassembled WGS sequence"/>
</dbReference>
<dbReference type="EMBL" id="JAGXTP010000001">
    <property type="protein sequence ID" value="MBS3847464.1"/>
    <property type="molecule type" value="Genomic_DNA"/>
</dbReference>
<keyword evidence="2" id="KW-1185">Reference proteome</keyword>
<sequence length="260" mass="28266">MAADRLMLPETGSVLGIDVGWSLKSASSGICRLDWDGQSIGWTLQHFSGDPDIRRATISAVSDGRRLLAVGLDGPFRGDLAVIDRYRQAERVLSQRAIASRVSQPGSSRSPVGRLLNHHTNAFAGLLIADGLTARASHRHAVHELALFEAFPTSFLGLMLEDVEKGERQQRSDRYFIALVANGGLERLLTHHLPGRRLAGDLANVRNHDERAALVCAITALGVARADYLTVGDADGWIMLPPRAFIASWAQPIVADWNHG</sequence>
<reference evidence="1" key="1">
    <citation type="submission" date="2021-04" db="EMBL/GenBank/DDBJ databases">
        <title>Devosia litorisediminis sp. nov., isolated from a sand dune.</title>
        <authorList>
            <person name="Park S."/>
            <person name="Yoon J.-H."/>
        </authorList>
    </citation>
    <scope>NUCLEOTIDE SEQUENCE</scope>
    <source>
        <strain evidence="1">BSSL-BM10</strain>
    </source>
</reference>
<proteinExistence type="predicted"/>
<gene>
    <name evidence="1" type="ORF">KD146_02020</name>
</gene>
<comment type="caution">
    <text evidence="1">The sequence shown here is derived from an EMBL/GenBank/DDBJ whole genome shotgun (WGS) entry which is preliminary data.</text>
</comment>
<name>A0A942IC93_9HYPH</name>
<protein>
    <recommendedName>
        <fullName evidence="3">DUF429 domain-containing protein</fullName>
    </recommendedName>
</protein>
<evidence type="ECO:0008006" key="3">
    <source>
        <dbReference type="Google" id="ProtNLM"/>
    </source>
</evidence>
<evidence type="ECO:0000313" key="2">
    <source>
        <dbReference type="Proteomes" id="UP000678281"/>
    </source>
</evidence>
<dbReference type="AlphaFoldDB" id="A0A942IC93"/>
<organism evidence="1 2">
    <name type="scientific">Devosia litorisediminis</name>
    <dbReference type="NCBI Taxonomy" id="2829817"/>
    <lineage>
        <taxon>Bacteria</taxon>
        <taxon>Pseudomonadati</taxon>
        <taxon>Pseudomonadota</taxon>
        <taxon>Alphaproteobacteria</taxon>
        <taxon>Hyphomicrobiales</taxon>
        <taxon>Devosiaceae</taxon>
        <taxon>Devosia</taxon>
    </lineage>
</organism>